<name>A0ACB8AVF3_9AGAM</name>
<dbReference type="Proteomes" id="UP000790709">
    <property type="component" value="Unassembled WGS sequence"/>
</dbReference>
<reference evidence="1" key="1">
    <citation type="journal article" date="2021" name="New Phytol.">
        <title>Evolutionary innovations through gain and loss of genes in the ectomycorrhizal Boletales.</title>
        <authorList>
            <person name="Wu G."/>
            <person name="Miyauchi S."/>
            <person name="Morin E."/>
            <person name="Kuo A."/>
            <person name="Drula E."/>
            <person name="Varga T."/>
            <person name="Kohler A."/>
            <person name="Feng B."/>
            <person name="Cao Y."/>
            <person name="Lipzen A."/>
            <person name="Daum C."/>
            <person name="Hundley H."/>
            <person name="Pangilinan J."/>
            <person name="Johnson J."/>
            <person name="Barry K."/>
            <person name="LaButti K."/>
            <person name="Ng V."/>
            <person name="Ahrendt S."/>
            <person name="Min B."/>
            <person name="Choi I.G."/>
            <person name="Park H."/>
            <person name="Plett J.M."/>
            <person name="Magnuson J."/>
            <person name="Spatafora J.W."/>
            <person name="Nagy L.G."/>
            <person name="Henrissat B."/>
            <person name="Grigoriev I.V."/>
            <person name="Yang Z.L."/>
            <person name="Xu J."/>
            <person name="Martin F.M."/>
        </authorList>
    </citation>
    <scope>NUCLEOTIDE SEQUENCE</scope>
    <source>
        <strain evidence="1">KUC20120723A-06</strain>
    </source>
</reference>
<accession>A0ACB8AVF3</accession>
<sequence>MSAWWRWGLKLTLLVDLAECYMGHSVKGSMGWLHAPLDDAFLGCGCAWTPPINLVPCRHLFTPRLLAVIILHAIRSNAPLNTSSTIPHPPPALSGCDKLSPPPDCPPTLRHPLLPL</sequence>
<evidence type="ECO:0000313" key="1">
    <source>
        <dbReference type="EMBL" id="KAH7917475.1"/>
    </source>
</evidence>
<evidence type="ECO:0000313" key="2">
    <source>
        <dbReference type="Proteomes" id="UP000790709"/>
    </source>
</evidence>
<dbReference type="EMBL" id="MU267048">
    <property type="protein sequence ID" value="KAH7917475.1"/>
    <property type="molecule type" value="Genomic_DNA"/>
</dbReference>
<comment type="caution">
    <text evidence="1">The sequence shown here is derived from an EMBL/GenBank/DDBJ whole genome shotgun (WGS) entry which is preliminary data.</text>
</comment>
<organism evidence="1 2">
    <name type="scientific">Leucogyrophana mollusca</name>
    <dbReference type="NCBI Taxonomy" id="85980"/>
    <lineage>
        <taxon>Eukaryota</taxon>
        <taxon>Fungi</taxon>
        <taxon>Dikarya</taxon>
        <taxon>Basidiomycota</taxon>
        <taxon>Agaricomycotina</taxon>
        <taxon>Agaricomycetes</taxon>
        <taxon>Agaricomycetidae</taxon>
        <taxon>Boletales</taxon>
        <taxon>Boletales incertae sedis</taxon>
        <taxon>Leucogyrophana</taxon>
    </lineage>
</organism>
<protein>
    <submittedName>
        <fullName evidence="1">Uncharacterized protein</fullName>
    </submittedName>
</protein>
<gene>
    <name evidence="1" type="ORF">BV22DRAFT_1042330</name>
</gene>
<keyword evidence="2" id="KW-1185">Reference proteome</keyword>
<feature type="non-terminal residue" evidence="1">
    <location>
        <position position="116"/>
    </location>
</feature>
<proteinExistence type="predicted"/>